<keyword evidence="10" id="KW-1185">Reference proteome</keyword>
<dbReference type="InterPro" id="IPR032675">
    <property type="entry name" value="LRR_dom_sf"/>
</dbReference>
<protein>
    <recommendedName>
        <fullName evidence="1">ADP-ribosyl cyclase/cyclic ADP-ribose hydrolase</fullName>
        <ecNumber evidence="1">3.2.2.6</ecNumber>
    </recommendedName>
</protein>
<dbReference type="Pfam" id="PF01582">
    <property type="entry name" value="TIR"/>
    <property type="match status" value="1"/>
</dbReference>
<dbReference type="GO" id="GO:0061809">
    <property type="term" value="F:NAD+ nucleosidase activity, cyclic ADP-ribose generating"/>
    <property type="evidence" value="ECO:0007669"/>
    <property type="project" value="UniProtKB-EC"/>
</dbReference>
<evidence type="ECO:0000256" key="5">
    <source>
        <dbReference type="ARBA" id="ARBA00022821"/>
    </source>
</evidence>
<evidence type="ECO:0000256" key="4">
    <source>
        <dbReference type="ARBA" id="ARBA00022801"/>
    </source>
</evidence>
<dbReference type="Gene3D" id="3.80.10.10">
    <property type="entry name" value="Ribonuclease Inhibitor"/>
    <property type="match status" value="2"/>
</dbReference>
<dbReference type="InterPro" id="IPR042197">
    <property type="entry name" value="Apaf_helical"/>
</dbReference>
<dbReference type="Pfam" id="PF23282">
    <property type="entry name" value="WHD_ROQ1"/>
    <property type="match status" value="1"/>
</dbReference>
<evidence type="ECO:0000313" key="9">
    <source>
        <dbReference type="EMBL" id="KAL1225320.1"/>
    </source>
</evidence>
<proteinExistence type="predicted"/>
<dbReference type="Gene3D" id="3.40.50.300">
    <property type="entry name" value="P-loop containing nucleotide triphosphate hydrolases"/>
    <property type="match status" value="1"/>
</dbReference>
<dbReference type="PANTHER" id="PTHR11017:SF418">
    <property type="entry name" value="DISEASE RESISTANCE PROTEIN (TIR-NBS-LRR CLASS) FAMILY-RELATED"/>
    <property type="match status" value="1"/>
</dbReference>
<dbReference type="FunFam" id="3.40.50.10140:FF:000007">
    <property type="entry name" value="Disease resistance protein (TIR-NBS-LRR class)"/>
    <property type="match status" value="1"/>
</dbReference>
<dbReference type="SUPFAM" id="SSF52058">
    <property type="entry name" value="L domain-like"/>
    <property type="match status" value="1"/>
</dbReference>
<evidence type="ECO:0000256" key="2">
    <source>
        <dbReference type="ARBA" id="ARBA00022614"/>
    </source>
</evidence>
<dbReference type="InterPro" id="IPR058192">
    <property type="entry name" value="WHD_ROQ1-like"/>
</dbReference>
<keyword evidence="3" id="KW-0677">Repeat</keyword>
<evidence type="ECO:0000256" key="3">
    <source>
        <dbReference type="ARBA" id="ARBA00022737"/>
    </source>
</evidence>
<comment type="catalytic activity">
    <reaction evidence="7">
        <text>NAD(+) + H2O = ADP-D-ribose + nicotinamide + H(+)</text>
        <dbReference type="Rhea" id="RHEA:16301"/>
        <dbReference type="ChEBI" id="CHEBI:15377"/>
        <dbReference type="ChEBI" id="CHEBI:15378"/>
        <dbReference type="ChEBI" id="CHEBI:17154"/>
        <dbReference type="ChEBI" id="CHEBI:57540"/>
        <dbReference type="ChEBI" id="CHEBI:57967"/>
        <dbReference type="EC" id="3.2.2.6"/>
    </reaction>
    <physiologicalReaction direction="left-to-right" evidence="7">
        <dbReference type="Rhea" id="RHEA:16302"/>
    </physiologicalReaction>
</comment>
<dbReference type="PROSITE" id="PS50104">
    <property type="entry name" value="TIR"/>
    <property type="match status" value="1"/>
</dbReference>
<dbReference type="InterPro" id="IPR036390">
    <property type="entry name" value="WH_DNA-bd_sf"/>
</dbReference>
<dbReference type="AlphaFoldDB" id="A0ABD1C797"/>
<dbReference type="EMBL" id="JBANAX010000032">
    <property type="protein sequence ID" value="KAL1225320.1"/>
    <property type="molecule type" value="Genomic_DNA"/>
</dbReference>
<dbReference type="InterPro" id="IPR027417">
    <property type="entry name" value="P-loop_NTPase"/>
</dbReference>
<keyword evidence="6" id="KW-0520">NAD</keyword>
<dbReference type="SUPFAM" id="SSF52200">
    <property type="entry name" value="Toll/Interleukin receptor TIR domain"/>
    <property type="match status" value="1"/>
</dbReference>
<dbReference type="FunFam" id="3.40.50.300:FF:001002">
    <property type="entry name" value="Disease resistance protein (TIR-NBS-LRR class)"/>
    <property type="match status" value="1"/>
</dbReference>
<keyword evidence="5" id="KW-0611">Plant defense</keyword>
<reference evidence="9 10" key="1">
    <citation type="submission" date="2024-04" db="EMBL/GenBank/DDBJ databases">
        <title>Genome assembly C_amara_ONT_v2.</title>
        <authorList>
            <person name="Yant L."/>
            <person name="Moore C."/>
            <person name="Slenker M."/>
        </authorList>
    </citation>
    <scope>NUCLEOTIDE SEQUENCE [LARGE SCALE GENOMIC DNA]</scope>
    <source>
        <tissue evidence="9">Leaf</tissue>
    </source>
</reference>
<dbReference type="FunFam" id="1.10.8.430:FF:000002">
    <property type="entry name" value="Disease resistance protein (TIR-NBS-LRR class)"/>
    <property type="match status" value="1"/>
</dbReference>
<dbReference type="InterPro" id="IPR011713">
    <property type="entry name" value="Leu-rich_rpt_3"/>
</dbReference>
<accession>A0ABD1C797</accession>
<dbReference type="SMART" id="SM00255">
    <property type="entry name" value="TIR"/>
    <property type="match status" value="1"/>
</dbReference>
<dbReference type="SUPFAM" id="SSF52540">
    <property type="entry name" value="P-loop containing nucleoside triphosphate hydrolases"/>
    <property type="match status" value="1"/>
</dbReference>
<name>A0ABD1C797_CARAN</name>
<evidence type="ECO:0000256" key="1">
    <source>
        <dbReference type="ARBA" id="ARBA00011982"/>
    </source>
</evidence>
<keyword evidence="4" id="KW-0378">Hydrolase</keyword>
<evidence type="ECO:0000256" key="6">
    <source>
        <dbReference type="ARBA" id="ARBA00023027"/>
    </source>
</evidence>
<dbReference type="InterPro" id="IPR044974">
    <property type="entry name" value="Disease_R_plants"/>
</dbReference>
<comment type="caution">
    <text evidence="9">The sequence shown here is derived from an EMBL/GenBank/DDBJ whole genome shotgun (WGS) entry which is preliminary data.</text>
</comment>
<dbReference type="Pfam" id="PF07725">
    <property type="entry name" value="LRR_3"/>
    <property type="match status" value="1"/>
</dbReference>
<dbReference type="InterPro" id="IPR000157">
    <property type="entry name" value="TIR_dom"/>
</dbReference>
<dbReference type="InterPro" id="IPR002182">
    <property type="entry name" value="NB-ARC"/>
</dbReference>
<dbReference type="InterPro" id="IPR035897">
    <property type="entry name" value="Toll_tir_struct_dom_sf"/>
</dbReference>
<gene>
    <name evidence="9" type="ORF">V5N11_009440</name>
</gene>
<organism evidence="9 10">
    <name type="scientific">Cardamine amara subsp. amara</name>
    <dbReference type="NCBI Taxonomy" id="228776"/>
    <lineage>
        <taxon>Eukaryota</taxon>
        <taxon>Viridiplantae</taxon>
        <taxon>Streptophyta</taxon>
        <taxon>Embryophyta</taxon>
        <taxon>Tracheophyta</taxon>
        <taxon>Spermatophyta</taxon>
        <taxon>Magnoliopsida</taxon>
        <taxon>eudicotyledons</taxon>
        <taxon>Gunneridae</taxon>
        <taxon>Pentapetalae</taxon>
        <taxon>rosids</taxon>
        <taxon>malvids</taxon>
        <taxon>Brassicales</taxon>
        <taxon>Brassicaceae</taxon>
        <taxon>Cardamineae</taxon>
        <taxon>Cardamine</taxon>
    </lineage>
</organism>
<evidence type="ECO:0000256" key="7">
    <source>
        <dbReference type="ARBA" id="ARBA00047304"/>
    </source>
</evidence>
<dbReference type="Pfam" id="PF00931">
    <property type="entry name" value="NB-ARC"/>
    <property type="match status" value="1"/>
</dbReference>
<dbReference type="FunFam" id="3.80.10.10:FF:000386">
    <property type="entry name" value="Disease resistance protein RPS4"/>
    <property type="match status" value="1"/>
</dbReference>
<dbReference type="Proteomes" id="UP001558713">
    <property type="component" value="Unassembled WGS sequence"/>
</dbReference>
<dbReference type="Gene3D" id="3.40.50.10140">
    <property type="entry name" value="Toll/interleukin-1 receptor homology (TIR) domain"/>
    <property type="match status" value="1"/>
</dbReference>
<dbReference type="SUPFAM" id="SSF46785">
    <property type="entry name" value="Winged helix' DNA-binding domain"/>
    <property type="match status" value="1"/>
</dbReference>
<evidence type="ECO:0000313" key="10">
    <source>
        <dbReference type="Proteomes" id="UP001558713"/>
    </source>
</evidence>
<evidence type="ECO:0000259" key="8">
    <source>
        <dbReference type="PROSITE" id="PS50104"/>
    </source>
</evidence>
<sequence length="1066" mass="121202">MSLMASPSTSPSRNYNFNVFASFHGPDVRKTLLSHIREQFYRNGITMFDDQKIERSATIAPSLTEAIKESRISIVILSKKYASSSWCLDELVEILECKKTMGQIVMTIFYGVDPSNVRKQIGEFGVAFDETCACKTDEERQKWSKALKEVGNIAGEDFLRWDNEANMIKKIAKDVSDKLIATPSRDSDGMVGLEAHLRVMESLLDLEYDGVKMVAITGPAGIGKTTIARALQSRVSNRFQLTCFMDNLRESYPIGLDEYGLKLRLQEQFLSKLLNLNGMRICHLGVIEERLCKQKVLIILDDVNSIQQLMALANESTWFGPGSRIVVTTENKELLQQHGINNTYHVGFPSHEQAFKILCRYAFKRSYPYHGFEKHVQRVMELCGKLPLGLSVVGSSLCGSKEDEWEDVISRLENIINRGIEDVLRVGYESLDENEQTLFLHIAVFFNNRDVDLVKSMFADSDLDVKYGLKILENRSLIEIFSYHKTIVMHRLLQQMGIKAIHKQEPWKRLILMHAPEICGVLEDAKGNSSVVGISFDISRISGVSISKKAFKKMPNLRFLRVYKGKYDGNNKMHIPEEMEFPHHLRLLDWEAYPSKSLPPTFHFEYLIELKMQGSQLEYLWQGNQPLKNLKKMDLLASKKLKEIPDLTNATNLEDLNLNDCESLVEIPSSCSHLHKLQKLSMSKCINLEVIPAHMNLASLKYVSMGGCSRLRNIPVMSMCIKNLYISETAVEDVSSSSRLWSCLEYLDISGKGNLKEVTDLPTSVTHLELSNSDIERIPSSIQALHLLQNLHLSGCKRLRSLPKLPGSLKSLMADNCESLETVFFPLNLPNASLNFINCFKLGQQARRAIIQQSFFPGATLLPGREVPVEFDHRGRGNSLTICPDGNPYIGFVFCVVISSNQQTPKGFSGLLCRRVIAQDDGYPVEGLVYVGDVSKCRREHLFIFDSRFIEFYPTEYSREIVYELSSKSQDFDIIECGAKIFTEESIKQSYESGSYQVTEDDIEFEPHEEAFEDNTEYNDITNEELCNSKEDENLDDPTNLEGEKHTDCWSWLFICFGSLVSRRRQ</sequence>
<dbReference type="Gene3D" id="1.10.8.430">
    <property type="entry name" value="Helical domain of apoptotic protease-activating factors"/>
    <property type="match status" value="1"/>
</dbReference>
<dbReference type="GO" id="GO:0006952">
    <property type="term" value="P:defense response"/>
    <property type="evidence" value="ECO:0007669"/>
    <property type="project" value="UniProtKB-KW"/>
</dbReference>
<feature type="domain" description="TIR" evidence="8">
    <location>
        <begin position="15"/>
        <end position="179"/>
    </location>
</feature>
<dbReference type="PANTHER" id="PTHR11017">
    <property type="entry name" value="LEUCINE-RICH REPEAT-CONTAINING PROTEIN"/>
    <property type="match status" value="1"/>
</dbReference>
<keyword evidence="2" id="KW-0433">Leucine-rich repeat</keyword>
<dbReference type="EC" id="3.2.2.6" evidence="1"/>
<dbReference type="PRINTS" id="PR00364">
    <property type="entry name" value="DISEASERSIST"/>
</dbReference>